<evidence type="ECO:0000256" key="7">
    <source>
        <dbReference type="ARBA" id="ARBA00023027"/>
    </source>
</evidence>
<evidence type="ECO:0000256" key="2">
    <source>
        <dbReference type="ARBA" id="ARBA00008072"/>
    </source>
</evidence>
<dbReference type="Pfam" id="PF00107">
    <property type="entry name" value="ADH_zinc_N"/>
    <property type="match status" value="1"/>
</dbReference>
<dbReference type="SUPFAM" id="SSF51735">
    <property type="entry name" value="NAD(P)-binding Rossmann-fold domains"/>
    <property type="match status" value="1"/>
</dbReference>
<dbReference type="InterPro" id="IPR020843">
    <property type="entry name" value="ER"/>
</dbReference>
<name>A0A0F7SJ45_PHARH</name>
<dbReference type="InterPro" id="IPR013154">
    <property type="entry name" value="ADH-like_N"/>
</dbReference>
<dbReference type="SMART" id="SM00829">
    <property type="entry name" value="PKS_ER"/>
    <property type="match status" value="1"/>
</dbReference>
<keyword evidence="6" id="KW-0560">Oxidoreductase</keyword>
<reference evidence="9" key="1">
    <citation type="submission" date="2014-08" db="EMBL/GenBank/DDBJ databases">
        <authorList>
            <person name="Sharma Rahul"/>
            <person name="Thines Marco"/>
        </authorList>
    </citation>
    <scope>NUCLEOTIDE SEQUENCE</scope>
</reference>
<dbReference type="Gene3D" id="3.40.50.720">
    <property type="entry name" value="NAD(P)-binding Rossmann-like Domain"/>
    <property type="match status" value="1"/>
</dbReference>
<dbReference type="CDD" id="cd08297">
    <property type="entry name" value="CAD3"/>
    <property type="match status" value="1"/>
</dbReference>
<comment type="cofactor">
    <cofactor evidence="1">
        <name>Zn(2+)</name>
        <dbReference type="ChEBI" id="CHEBI:29105"/>
    </cofactor>
</comment>
<evidence type="ECO:0000313" key="9">
    <source>
        <dbReference type="EMBL" id="CDZ97012.1"/>
    </source>
</evidence>
<proteinExistence type="inferred from homology"/>
<dbReference type="InterPro" id="IPR013149">
    <property type="entry name" value="ADH-like_C"/>
</dbReference>
<keyword evidence="5" id="KW-0862">Zinc</keyword>
<comment type="similarity">
    <text evidence="2">Belongs to the zinc-containing alcohol dehydrogenase family.</text>
</comment>
<dbReference type="GO" id="GO:0005737">
    <property type="term" value="C:cytoplasm"/>
    <property type="evidence" value="ECO:0007669"/>
    <property type="project" value="TreeGrafter"/>
</dbReference>
<dbReference type="EC" id="1.1.1.1" evidence="3"/>
<dbReference type="Gene3D" id="3.90.180.10">
    <property type="entry name" value="Medium-chain alcohol dehydrogenases, catalytic domain"/>
    <property type="match status" value="1"/>
</dbReference>
<evidence type="ECO:0000256" key="6">
    <source>
        <dbReference type="ARBA" id="ARBA00023002"/>
    </source>
</evidence>
<dbReference type="Pfam" id="PF08240">
    <property type="entry name" value="ADH_N"/>
    <property type="match status" value="1"/>
</dbReference>
<dbReference type="AlphaFoldDB" id="A0A0F7SJ45"/>
<organism evidence="9">
    <name type="scientific">Phaffia rhodozyma</name>
    <name type="common">Yeast</name>
    <name type="synonym">Xanthophyllomyces dendrorhous</name>
    <dbReference type="NCBI Taxonomy" id="264483"/>
    <lineage>
        <taxon>Eukaryota</taxon>
        <taxon>Fungi</taxon>
        <taxon>Dikarya</taxon>
        <taxon>Basidiomycota</taxon>
        <taxon>Agaricomycotina</taxon>
        <taxon>Tremellomycetes</taxon>
        <taxon>Cystofilobasidiales</taxon>
        <taxon>Mrakiaceae</taxon>
        <taxon>Phaffia</taxon>
    </lineage>
</organism>
<dbReference type="GO" id="GO:0046872">
    <property type="term" value="F:metal ion binding"/>
    <property type="evidence" value="ECO:0007669"/>
    <property type="project" value="UniProtKB-KW"/>
</dbReference>
<keyword evidence="7" id="KW-0520">NAD</keyword>
<protein>
    <recommendedName>
        <fullName evidence="3">alcohol dehydrogenase</fullName>
        <ecNumber evidence="3">1.1.1.1</ecNumber>
    </recommendedName>
</protein>
<dbReference type="EMBL" id="LN483167">
    <property type="protein sequence ID" value="CDZ97012.1"/>
    <property type="molecule type" value="Genomic_DNA"/>
</dbReference>
<accession>A0A0F7SJ45</accession>
<dbReference type="GO" id="GO:0004022">
    <property type="term" value="F:alcohol dehydrogenase (NAD+) activity"/>
    <property type="evidence" value="ECO:0007669"/>
    <property type="project" value="UniProtKB-EC"/>
</dbReference>
<evidence type="ECO:0000259" key="8">
    <source>
        <dbReference type="SMART" id="SM00829"/>
    </source>
</evidence>
<dbReference type="FunFam" id="3.40.50.720:FF:000039">
    <property type="entry name" value="Alcohol dehydrogenase AdhP"/>
    <property type="match status" value="1"/>
</dbReference>
<dbReference type="PANTHER" id="PTHR42940">
    <property type="entry name" value="ALCOHOL DEHYDROGENASE 1-RELATED"/>
    <property type="match status" value="1"/>
</dbReference>
<evidence type="ECO:0000256" key="4">
    <source>
        <dbReference type="ARBA" id="ARBA00022723"/>
    </source>
</evidence>
<dbReference type="PANTHER" id="PTHR42940:SF3">
    <property type="entry name" value="ALCOHOL DEHYDROGENASE 1-RELATED"/>
    <property type="match status" value="1"/>
</dbReference>
<evidence type="ECO:0000256" key="5">
    <source>
        <dbReference type="ARBA" id="ARBA00022833"/>
    </source>
</evidence>
<evidence type="ECO:0000256" key="3">
    <source>
        <dbReference type="ARBA" id="ARBA00013190"/>
    </source>
</evidence>
<keyword evidence="4" id="KW-0479">Metal-binding</keyword>
<feature type="domain" description="Enoyl reductase (ER)" evidence="8">
    <location>
        <begin position="31"/>
        <end position="359"/>
    </location>
</feature>
<evidence type="ECO:0000256" key="1">
    <source>
        <dbReference type="ARBA" id="ARBA00001947"/>
    </source>
</evidence>
<dbReference type="InterPro" id="IPR036291">
    <property type="entry name" value="NAD(P)-bd_dom_sf"/>
</dbReference>
<sequence length="362" mass="38852">MANQTIKSQSSYDIPKTQKAWVFEEANGPLTLREDWPVTQQKDLKPGEVLVRIVYSGVCHTDVHVWLGDWPLDNKLPLVGGHEGTGYVAAIADNTSTQLKVGDAVGVKWLADSCLECTECRRGYESCCQKALNHGFSVDGSFQQWAVSYAKHLTPIPSALSLDFAAPICCAGVTVYKALKQIGGAPGESVVVTGAGGGLGHLAVQYAKAMGYKVIGIDSGDAKRKLVEGYGAEVFIDYQKEDVVAAIKKVTDGGAHAAVCVASGAAAYNQALSYLRPHGSLICVGLPKEAYVNANIFFTVLNEHRVIGSYVGNRQDAIESLDLAARGAVSTHFEVQPMENLKKIYEDMQSLVLTARVVIDCQ</sequence>
<dbReference type="SUPFAM" id="SSF50129">
    <property type="entry name" value="GroES-like"/>
    <property type="match status" value="1"/>
</dbReference>
<dbReference type="InterPro" id="IPR011032">
    <property type="entry name" value="GroES-like_sf"/>
</dbReference>